<dbReference type="PANTHER" id="PTHR43386:SF1">
    <property type="entry name" value="D,D-DIPEPTIDE TRANSPORT SYSTEM PERMEASE PROTEIN DDPC-RELATED"/>
    <property type="match status" value="1"/>
</dbReference>
<evidence type="ECO:0000256" key="1">
    <source>
        <dbReference type="ARBA" id="ARBA00004651"/>
    </source>
</evidence>
<evidence type="ECO:0000256" key="3">
    <source>
        <dbReference type="ARBA" id="ARBA00022475"/>
    </source>
</evidence>
<feature type="transmembrane region" description="Helical" evidence="7">
    <location>
        <begin position="333"/>
        <end position="359"/>
    </location>
</feature>
<evidence type="ECO:0000259" key="8">
    <source>
        <dbReference type="PROSITE" id="PS50928"/>
    </source>
</evidence>
<sequence length="369" mass="40518">MQELGFATQEIIEASALSYEAKKEALVATLNGDSSFTADGTSYSVEIDGQSAVISTGSEEVGVISPYSIQGIENGTVISTELRAAIIEAIETDTTEFTLTDAEGNAVDYEVVRENTRYTIRTASQTRLIQTYLAPSSSHWLGTDGAGMDILTRLMYGGRISLMIGFVVVILETIIGVVLGGLAGYFGKWVDMLIMRIVDIFYCIPTWPILIILGAVMDSYQVGAQTRIYFMMVVLAILNWPFIARIVRGQILSLREQEFMVAAEATGISVSRRIFRHLVPNVIPQLIVQCTMSLGGIILTESTMSFLGIGVKFPYASWGNIISSVSNVFVMTNYWYCWIPAGFCILVTVLGFNFVGDGLRDAFDPKMKR</sequence>
<dbReference type="GO" id="GO:0005886">
    <property type="term" value="C:plasma membrane"/>
    <property type="evidence" value="ECO:0007669"/>
    <property type="project" value="UniProtKB-SubCell"/>
</dbReference>
<dbReference type="PANTHER" id="PTHR43386">
    <property type="entry name" value="OLIGOPEPTIDE TRANSPORT SYSTEM PERMEASE PROTEIN APPC"/>
    <property type="match status" value="1"/>
</dbReference>
<keyword evidence="3" id="KW-1003">Cell membrane</keyword>
<dbReference type="EMBL" id="DVHA01000025">
    <property type="protein sequence ID" value="HIR60112.1"/>
    <property type="molecule type" value="Genomic_DNA"/>
</dbReference>
<dbReference type="Pfam" id="PF00528">
    <property type="entry name" value="BPD_transp_1"/>
    <property type="match status" value="1"/>
</dbReference>
<feature type="transmembrane region" description="Helical" evidence="7">
    <location>
        <begin position="162"/>
        <end position="187"/>
    </location>
</feature>
<protein>
    <submittedName>
        <fullName evidence="9">ABC transporter permease</fullName>
    </submittedName>
</protein>
<proteinExistence type="inferred from homology"/>
<feature type="domain" description="ABC transmembrane type-1" evidence="8">
    <location>
        <begin position="158"/>
        <end position="356"/>
    </location>
</feature>
<comment type="subcellular location">
    <subcellularLocation>
        <location evidence="1 7">Cell membrane</location>
        <topology evidence="1 7">Multi-pass membrane protein</topology>
    </subcellularLocation>
</comment>
<dbReference type="InterPro" id="IPR050366">
    <property type="entry name" value="BP-dependent_transpt_permease"/>
</dbReference>
<keyword evidence="4 7" id="KW-0812">Transmembrane</keyword>
<evidence type="ECO:0000256" key="4">
    <source>
        <dbReference type="ARBA" id="ARBA00022692"/>
    </source>
</evidence>
<organism evidence="9 10">
    <name type="scientific">Candidatus Faecivivens stercoravium</name>
    <dbReference type="NCBI Taxonomy" id="2840803"/>
    <lineage>
        <taxon>Bacteria</taxon>
        <taxon>Bacillati</taxon>
        <taxon>Bacillota</taxon>
        <taxon>Clostridia</taxon>
        <taxon>Eubacteriales</taxon>
        <taxon>Oscillospiraceae</taxon>
        <taxon>Oscillospiraceae incertae sedis</taxon>
        <taxon>Candidatus Faecivivens</taxon>
    </lineage>
</organism>
<feature type="transmembrane region" description="Helical" evidence="7">
    <location>
        <begin position="228"/>
        <end position="247"/>
    </location>
</feature>
<evidence type="ECO:0000313" key="10">
    <source>
        <dbReference type="Proteomes" id="UP000824241"/>
    </source>
</evidence>
<dbReference type="CDD" id="cd06261">
    <property type="entry name" value="TM_PBP2"/>
    <property type="match status" value="1"/>
</dbReference>
<keyword evidence="6 7" id="KW-0472">Membrane</keyword>
<accession>A0A9D1J3Z8</accession>
<keyword evidence="5 7" id="KW-1133">Transmembrane helix</keyword>
<feature type="transmembrane region" description="Helical" evidence="7">
    <location>
        <begin position="193"/>
        <end position="216"/>
    </location>
</feature>
<keyword evidence="2 7" id="KW-0813">Transport</keyword>
<evidence type="ECO:0000256" key="2">
    <source>
        <dbReference type="ARBA" id="ARBA00022448"/>
    </source>
</evidence>
<dbReference type="SUPFAM" id="SSF161098">
    <property type="entry name" value="MetI-like"/>
    <property type="match status" value="1"/>
</dbReference>
<evidence type="ECO:0000256" key="6">
    <source>
        <dbReference type="ARBA" id="ARBA00023136"/>
    </source>
</evidence>
<dbReference type="Gene3D" id="1.10.3720.10">
    <property type="entry name" value="MetI-like"/>
    <property type="match status" value="1"/>
</dbReference>
<reference evidence="9" key="1">
    <citation type="submission" date="2020-10" db="EMBL/GenBank/DDBJ databases">
        <authorList>
            <person name="Gilroy R."/>
        </authorList>
    </citation>
    <scope>NUCLEOTIDE SEQUENCE</scope>
    <source>
        <strain evidence="9">CHK189-12415</strain>
    </source>
</reference>
<dbReference type="GO" id="GO:0055085">
    <property type="term" value="P:transmembrane transport"/>
    <property type="evidence" value="ECO:0007669"/>
    <property type="project" value="InterPro"/>
</dbReference>
<dbReference type="AlphaFoldDB" id="A0A9D1J3Z8"/>
<comment type="caution">
    <text evidence="9">The sequence shown here is derived from an EMBL/GenBank/DDBJ whole genome shotgun (WGS) entry which is preliminary data.</text>
</comment>
<dbReference type="InterPro" id="IPR000515">
    <property type="entry name" value="MetI-like"/>
</dbReference>
<evidence type="ECO:0000313" key="9">
    <source>
        <dbReference type="EMBL" id="HIR60112.1"/>
    </source>
</evidence>
<name>A0A9D1J3Z8_9FIRM</name>
<reference evidence="9" key="2">
    <citation type="journal article" date="2021" name="PeerJ">
        <title>Extensive microbial diversity within the chicken gut microbiome revealed by metagenomics and culture.</title>
        <authorList>
            <person name="Gilroy R."/>
            <person name="Ravi A."/>
            <person name="Getino M."/>
            <person name="Pursley I."/>
            <person name="Horton D.L."/>
            <person name="Alikhan N.F."/>
            <person name="Baker D."/>
            <person name="Gharbi K."/>
            <person name="Hall N."/>
            <person name="Watson M."/>
            <person name="Adriaenssens E.M."/>
            <person name="Foster-Nyarko E."/>
            <person name="Jarju S."/>
            <person name="Secka A."/>
            <person name="Antonio M."/>
            <person name="Oren A."/>
            <person name="Chaudhuri R.R."/>
            <person name="La Ragione R."/>
            <person name="Hildebrand F."/>
            <person name="Pallen M.J."/>
        </authorList>
    </citation>
    <scope>NUCLEOTIDE SEQUENCE</scope>
    <source>
        <strain evidence="9">CHK189-12415</strain>
    </source>
</reference>
<dbReference type="InterPro" id="IPR035906">
    <property type="entry name" value="MetI-like_sf"/>
</dbReference>
<comment type="similarity">
    <text evidence="7">Belongs to the binding-protein-dependent transport system permease family.</text>
</comment>
<dbReference type="Proteomes" id="UP000824241">
    <property type="component" value="Unassembled WGS sequence"/>
</dbReference>
<evidence type="ECO:0000256" key="7">
    <source>
        <dbReference type="RuleBase" id="RU363032"/>
    </source>
</evidence>
<dbReference type="PROSITE" id="PS50928">
    <property type="entry name" value="ABC_TM1"/>
    <property type="match status" value="1"/>
</dbReference>
<evidence type="ECO:0000256" key="5">
    <source>
        <dbReference type="ARBA" id="ARBA00022989"/>
    </source>
</evidence>
<gene>
    <name evidence="9" type="ORF">IAB37_00825</name>
</gene>